<name>A0A7S2RJ48_9STRA</name>
<organism evidence="7">
    <name type="scientific">Mucochytrium quahogii</name>
    <dbReference type="NCBI Taxonomy" id="96639"/>
    <lineage>
        <taxon>Eukaryota</taxon>
        <taxon>Sar</taxon>
        <taxon>Stramenopiles</taxon>
        <taxon>Bigyra</taxon>
        <taxon>Labyrinthulomycetes</taxon>
        <taxon>Thraustochytrida</taxon>
        <taxon>Thraustochytriidae</taxon>
        <taxon>Mucochytrium</taxon>
    </lineage>
</organism>
<dbReference type="EMBL" id="HBHK01006635">
    <property type="protein sequence ID" value="CAD9672640.1"/>
    <property type="molecule type" value="Transcribed_RNA"/>
</dbReference>
<evidence type="ECO:0000256" key="6">
    <source>
        <dbReference type="RuleBase" id="RU365002"/>
    </source>
</evidence>
<gene>
    <name evidence="7" type="ORF">QSP1433_LOCUS4016</name>
</gene>
<dbReference type="PANTHER" id="PTHR21314:SF0">
    <property type="entry name" value="QUEUOSINE 5'-PHOSPHATE N-GLYCOSYLASE_HYDROLASE"/>
    <property type="match status" value="1"/>
</dbReference>
<evidence type="ECO:0000256" key="4">
    <source>
        <dbReference type="ARBA" id="ARBA00035393"/>
    </source>
</evidence>
<dbReference type="GO" id="GO:0016787">
    <property type="term" value="F:hydrolase activity"/>
    <property type="evidence" value="ECO:0007669"/>
    <property type="project" value="UniProtKB-KW"/>
</dbReference>
<comment type="function">
    <text evidence="6">Catalyzes the hydrolysis of queuosine 5'-phosphate, releasing the nucleobase queuine (q). Is required for salvage of queuine from exogenous queuosine (Q) that is imported and then converted to queuosine 5'-phosphate intracellularly.</text>
</comment>
<dbReference type="InterPro" id="IPR019438">
    <property type="entry name" value="Q_salvage"/>
</dbReference>
<dbReference type="AlphaFoldDB" id="A0A7S2RJ48"/>
<sequence>MSCVGRVVESTRYVVENSDHVRIDDDEIQRFAEDIGAGSKVELPDWEASYHFKDVVRPDATAQYVFVVDALNFCFWPLEGYEYEHLALAFKLVLERDPEGLSCEKLESMTEERLEGILLQAWNDPGLSQPPLLKERVRLLKELGQGLRENFQGQALNVVKAAHYDSLQLAQLVIDNFPGFRDQAMFKGHDVFLYKRCQILVGDIEGALKGTQGFPGLSNIEKITCFADYRLPQLLRFHRMLKYSHELSNLVDQKVELKPGSSFEVEIRAATIHAVARLSEILGERMYAVDWLLWNTAETQRNTLPAHHLTLTTFY</sequence>
<reference evidence="7" key="1">
    <citation type="submission" date="2021-01" db="EMBL/GenBank/DDBJ databases">
        <authorList>
            <person name="Corre E."/>
            <person name="Pelletier E."/>
            <person name="Niang G."/>
            <person name="Scheremetjew M."/>
            <person name="Finn R."/>
            <person name="Kale V."/>
            <person name="Holt S."/>
            <person name="Cochrane G."/>
            <person name="Meng A."/>
            <person name="Brown T."/>
            <person name="Cohen L."/>
        </authorList>
    </citation>
    <scope>NUCLEOTIDE SEQUENCE</scope>
    <source>
        <strain evidence="7">NY070348D</strain>
    </source>
</reference>
<evidence type="ECO:0000256" key="3">
    <source>
        <dbReference type="ARBA" id="ARBA00035306"/>
    </source>
</evidence>
<dbReference type="Pfam" id="PF10343">
    <property type="entry name" value="Q_salvage"/>
    <property type="match status" value="1"/>
</dbReference>
<proteinExistence type="inferred from homology"/>
<comment type="similarity">
    <text evidence="2 6">Belongs to the QNG1 protein family.</text>
</comment>
<evidence type="ECO:0000256" key="5">
    <source>
        <dbReference type="ARBA" id="ARBA00048204"/>
    </source>
</evidence>
<dbReference type="PANTHER" id="PTHR21314">
    <property type="entry name" value="QUEUOSINE 5'-PHOSPHATE N-GLYCOSYLASE_HYDROLASE-RELATED"/>
    <property type="match status" value="1"/>
</dbReference>
<evidence type="ECO:0000313" key="7">
    <source>
        <dbReference type="EMBL" id="CAD9672640.1"/>
    </source>
</evidence>
<accession>A0A7S2RJ48</accession>
<keyword evidence="1 6" id="KW-0378">Hydrolase</keyword>
<protein>
    <recommendedName>
        <fullName evidence="3 6">Queuosine 5'-phosphate N-glycosylase/hydrolase</fullName>
        <ecNumber evidence="6">3.2.2.-</ecNumber>
    </recommendedName>
    <alternativeName>
        <fullName evidence="4 6">Queuosine-nucleotide N-glycosylase/hydrolase</fullName>
    </alternativeName>
</protein>
<evidence type="ECO:0000256" key="2">
    <source>
        <dbReference type="ARBA" id="ARBA00035119"/>
    </source>
</evidence>
<dbReference type="GO" id="GO:0006400">
    <property type="term" value="P:tRNA modification"/>
    <property type="evidence" value="ECO:0007669"/>
    <property type="project" value="TreeGrafter"/>
</dbReference>
<evidence type="ECO:0000256" key="1">
    <source>
        <dbReference type="ARBA" id="ARBA00022801"/>
    </source>
</evidence>
<dbReference type="EC" id="3.2.2.-" evidence="6"/>
<comment type="catalytic activity">
    <reaction evidence="5 6">
        <text>queuosine 5'-phosphate + H2O = queuine + D-ribose 5-phosphate</text>
        <dbReference type="Rhea" id="RHEA:75387"/>
        <dbReference type="ChEBI" id="CHEBI:15377"/>
        <dbReference type="ChEBI" id="CHEBI:17433"/>
        <dbReference type="ChEBI" id="CHEBI:78346"/>
        <dbReference type="ChEBI" id="CHEBI:194371"/>
    </reaction>
    <physiologicalReaction direction="left-to-right" evidence="5 6">
        <dbReference type="Rhea" id="RHEA:75388"/>
    </physiologicalReaction>
</comment>